<comment type="caution">
    <text evidence="1">The sequence shown here is derived from an EMBL/GenBank/DDBJ whole genome shotgun (WGS) entry which is preliminary data.</text>
</comment>
<dbReference type="EMBL" id="BJMU01000016">
    <property type="protein sequence ID" value="GEB83694.1"/>
    <property type="molecule type" value="Genomic_DNA"/>
</dbReference>
<sequence>MSAESIVKLKLSVWRDFAPGRPLSLWKGDQNGQQVISSDSEIQQEIFSWQMREDPFDGVLEQEDRARLRAGLLDRFEPSRKPSDRRVERLDEFVSEVDRILNGGRAEWTISLDPPREDEDAPYRLNSLLALRNQIEWLIGSFGGIPGLSVSVR</sequence>
<accession>A0A4Y3TPJ4</accession>
<evidence type="ECO:0000313" key="2">
    <source>
        <dbReference type="Proteomes" id="UP000317617"/>
    </source>
</evidence>
<evidence type="ECO:0000313" key="1">
    <source>
        <dbReference type="EMBL" id="GEB83694.1"/>
    </source>
</evidence>
<dbReference type="AlphaFoldDB" id="A0A4Y3TPJ4"/>
<dbReference type="OrthoDB" id="8481545at2"/>
<name>A0A4Y3TPJ4_9PROT</name>
<organism evidence="1 2">
    <name type="scientific">Acetobacter orleanensis</name>
    <dbReference type="NCBI Taxonomy" id="104099"/>
    <lineage>
        <taxon>Bacteria</taxon>
        <taxon>Pseudomonadati</taxon>
        <taxon>Pseudomonadota</taxon>
        <taxon>Alphaproteobacteria</taxon>
        <taxon>Acetobacterales</taxon>
        <taxon>Acetobacteraceae</taxon>
        <taxon>Acetobacter</taxon>
    </lineage>
</organism>
<gene>
    <name evidence="1" type="ORF">AOR01nite_21710</name>
</gene>
<dbReference type="STRING" id="104099.AD949_03405"/>
<reference evidence="1 2" key="1">
    <citation type="submission" date="2019-06" db="EMBL/GenBank/DDBJ databases">
        <title>Whole genome shotgun sequence of Acetobacter orleanensis NBRC 13752.</title>
        <authorList>
            <person name="Hosoyama A."/>
            <person name="Uohara A."/>
            <person name="Ohji S."/>
            <person name="Ichikawa N."/>
        </authorList>
    </citation>
    <scope>NUCLEOTIDE SEQUENCE [LARGE SCALE GENOMIC DNA]</scope>
    <source>
        <strain evidence="1 2">NBRC 13752</strain>
    </source>
</reference>
<dbReference type="RefSeq" id="WP_048836697.1">
    <property type="nucleotide sequence ID" value="NZ_BJMU01000016.1"/>
</dbReference>
<proteinExistence type="predicted"/>
<keyword evidence="2" id="KW-1185">Reference proteome</keyword>
<protein>
    <submittedName>
        <fullName evidence="1">Uncharacterized protein</fullName>
    </submittedName>
</protein>
<dbReference type="Proteomes" id="UP000317617">
    <property type="component" value="Unassembled WGS sequence"/>
</dbReference>